<dbReference type="GO" id="GO:0022625">
    <property type="term" value="C:cytosolic large ribosomal subunit"/>
    <property type="evidence" value="ECO:0007669"/>
    <property type="project" value="TreeGrafter"/>
</dbReference>
<reference evidence="7 8" key="1">
    <citation type="journal article" date="2015" name="Nature">
        <title>rRNA introns, odd ribosomes, and small enigmatic genomes across a large radiation of phyla.</title>
        <authorList>
            <person name="Brown C.T."/>
            <person name="Hug L.A."/>
            <person name="Thomas B.C."/>
            <person name="Sharon I."/>
            <person name="Castelle C.J."/>
            <person name="Singh A."/>
            <person name="Wilkins M.J."/>
            <person name="Williams K.H."/>
            <person name="Banfield J.F."/>
        </authorList>
    </citation>
    <scope>NUCLEOTIDE SEQUENCE [LARGE SCALE GENOMIC DNA]</scope>
</reference>
<dbReference type="InterPro" id="IPR036920">
    <property type="entry name" value="Ribosomal_uL16_sf"/>
</dbReference>
<dbReference type="NCBIfam" id="TIGR01164">
    <property type="entry name" value="rplP_bact"/>
    <property type="match status" value="1"/>
</dbReference>
<dbReference type="PRINTS" id="PR00060">
    <property type="entry name" value="RIBOSOMALL16"/>
</dbReference>
<dbReference type="EMBL" id="LBYC01000021">
    <property type="protein sequence ID" value="KKR41742.1"/>
    <property type="molecule type" value="Genomic_DNA"/>
</dbReference>
<keyword evidence="2 6" id="KW-0820">tRNA-binding</keyword>
<evidence type="ECO:0000256" key="5">
    <source>
        <dbReference type="RuleBase" id="RU004413"/>
    </source>
</evidence>
<comment type="subunit">
    <text evidence="6">Part of the 50S ribosomal subunit.</text>
</comment>
<dbReference type="Proteomes" id="UP000034301">
    <property type="component" value="Unassembled WGS sequence"/>
</dbReference>
<name>A0A0G0TV16_9BACT</name>
<dbReference type="CDD" id="cd01433">
    <property type="entry name" value="Ribosomal_L16_L10e"/>
    <property type="match status" value="1"/>
</dbReference>
<evidence type="ECO:0000256" key="3">
    <source>
        <dbReference type="ARBA" id="ARBA00022980"/>
    </source>
</evidence>
<organism evidence="7 8">
    <name type="scientific">Candidatus Nomurabacteria bacterium GW2011_GWF2_40_12</name>
    <dbReference type="NCBI Taxonomy" id="1618776"/>
    <lineage>
        <taxon>Bacteria</taxon>
        <taxon>Candidatus Nomuraibacteriota</taxon>
    </lineage>
</organism>
<dbReference type="GO" id="GO:0019843">
    <property type="term" value="F:rRNA binding"/>
    <property type="evidence" value="ECO:0007669"/>
    <property type="project" value="UniProtKB-KW"/>
</dbReference>
<dbReference type="FunFam" id="3.90.1170.10:FF:000001">
    <property type="entry name" value="50S ribosomal protein L16"/>
    <property type="match status" value="1"/>
</dbReference>
<proteinExistence type="inferred from homology"/>
<dbReference type="SUPFAM" id="SSF54686">
    <property type="entry name" value="Ribosomal protein L16p/L10e"/>
    <property type="match status" value="1"/>
</dbReference>
<keyword evidence="3 5" id="KW-0689">Ribosomal protein</keyword>
<evidence type="ECO:0000256" key="4">
    <source>
        <dbReference type="ARBA" id="ARBA00023274"/>
    </source>
</evidence>
<comment type="similarity">
    <text evidence="1 5">Belongs to the universal ribosomal protein uL16 family.</text>
</comment>
<evidence type="ECO:0000313" key="8">
    <source>
        <dbReference type="Proteomes" id="UP000034301"/>
    </source>
</evidence>
<dbReference type="AlphaFoldDB" id="A0A0G0TV16"/>
<dbReference type="InterPro" id="IPR047873">
    <property type="entry name" value="Ribosomal_uL16"/>
</dbReference>
<evidence type="ECO:0000313" key="7">
    <source>
        <dbReference type="EMBL" id="KKR41742.1"/>
    </source>
</evidence>
<dbReference type="GO" id="GO:0000049">
    <property type="term" value="F:tRNA binding"/>
    <property type="evidence" value="ECO:0007669"/>
    <property type="project" value="UniProtKB-KW"/>
</dbReference>
<comment type="function">
    <text evidence="6">Binds 23S rRNA and is also seen to make contacts with the A and possibly P site tRNAs.</text>
</comment>
<dbReference type="Pfam" id="PF00252">
    <property type="entry name" value="Ribosomal_L16"/>
    <property type="match status" value="1"/>
</dbReference>
<keyword evidence="4 5" id="KW-0687">Ribonucleoprotein</keyword>
<dbReference type="InterPro" id="IPR016180">
    <property type="entry name" value="Ribosomal_uL16_dom"/>
</dbReference>
<evidence type="ECO:0000256" key="6">
    <source>
        <dbReference type="RuleBase" id="RU004414"/>
    </source>
</evidence>
<dbReference type="Gene3D" id="3.90.1170.10">
    <property type="entry name" value="Ribosomal protein L10e/L16"/>
    <property type="match status" value="1"/>
</dbReference>
<keyword evidence="6" id="KW-0699">rRNA-binding</keyword>
<sequence length="141" mass="15842">MLIPKKVKFRKWQSQRSNPKTRTADTRGIKLSFGSFGLKSESQARVKSTQIESARKVISRTLTKTGKYWVRIFPDRPYTAKAAEVGMGKGKGDPQGYCFDVLPGRIIFEVDGAEEKVAREALRKAGTKLPIKTRIVGRINK</sequence>
<dbReference type="GO" id="GO:0006412">
    <property type="term" value="P:translation"/>
    <property type="evidence" value="ECO:0007669"/>
    <property type="project" value="InterPro"/>
</dbReference>
<dbReference type="GO" id="GO:0003735">
    <property type="term" value="F:structural constituent of ribosome"/>
    <property type="evidence" value="ECO:0007669"/>
    <property type="project" value="InterPro"/>
</dbReference>
<gene>
    <name evidence="7" type="ORF">UT78_C0021G0013</name>
</gene>
<evidence type="ECO:0000256" key="1">
    <source>
        <dbReference type="ARBA" id="ARBA00008931"/>
    </source>
</evidence>
<accession>A0A0G0TV16</accession>
<evidence type="ECO:0000256" key="2">
    <source>
        <dbReference type="ARBA" id="ARBA00022555"/>
    </source>
</evidence>
<comment type="caution">
    <text evidence="7">The sequence shown here is derived from an EMBL/GenBank/DDBJ whole genome shotgun (WGS) entry which is preliminary data.</text>
</comment>
<dbReference type="InterPro" id="IPR000114">
    <property type="entry name" value="Ribosomal_uL16_bact-type"/>
</dbReference>
<dbReference type="PANTHER" id="PTHR12220">
    <property type="entry name" value="50S/60S RIBOSOMAL PROTEIN L16"/>
    <property type="match status" value="1"/>
</dbReference>
<dbReference type="PANTHER" id="PTHR12220:SF13">
    <property type="entry name" value="LARGE RIBOSOMAL SUBUNIT PROTEIN UL16M"/>
    <property type="match status" value="1"/>
</dbReference>
<dbReference type="PATRIC" id="fig|1618776.3.peg.743"/>
<keyword evidence="6" id="KW-0694">RNA-binding</keyword>
<protein>
    <recommendedName>
        <fullName evidence="6">50S ribosomal protein L16</fullName>
    </recommendedName>
</protein>